<organism evidence="1 2">
    <name type="scientific">Micromonospora zhanjiangensis</name>
    <dbReference type="NCBI Taxonomy" id="1522057"/>
    <lineage>
        <taxon>Bacteria</taxon>
        <taxon>Bacillati</taxon>
        <taxon>Actinomycetota</taxon>
        <taxon>Actinomycetes</taxon>
        <taxon>Micromonosporales</taxon>
        <taxon>Micromonosporaceae</taxon>
        <taxon>Micromonospora</taxon>
    </lineage>
</organism>
<gene>
    <name evidence="1" type="ORF">ACFOX0_15395</name>
</gene>
<dbReference type="Proteomes" id="UP001595868">
    <property type="component" value="Unassembled WGS sequence"/>
</dbReference>
<name>A0ABV8KMY1_9ACTN</name>
<evidence type="ECO:0000313" key="2">
    <source>
        <dbReference type="Proteomes" id="UP001595868"/>
    </source>
</evidence>
<dbReference type="RefSeq" id="WP_377546058.1">
    <property type="nucleotide sequence ID" value="NZ_JBHSBN010000009.1"/>
</dbReference>
<keyword evidence="2" id="KW-1185">Reference proteome</keyword>
<protein>
    <recommendedName>
        <fullName evidence="3">Nucleotidyl transferase AbiEii toxin, Type IV TA system</fullName>
    </recommendedName>
</protein>
<dbReference type="EMBL" id="JBHSBN010000009">
    <property type="protein sequence ID" value="MFC4107302.1"/>
    <property type="molecule type" value="Genomic_DNA"/>
</dbReference>
<evidence type="ECO:0000313" key="1">
    <source>
        <dbReference type="EMBL" id="MFC4107302.1"/>
    </source>
</evidence>
<evidence type="ECO:0008006" key="3">
    <source>
        <dbReference type="Google" id="ProtNLM"/>
    </source>
</evidence>
<reference evidence="2" key="1">
    <citation type="journal article" date="2019" name="Int. J. Syst. Evol. Microbiol.">
        <title>The Global Catalogue of Microorganisms (GCM) 10K type strain sequencing project: providing services to taxonomists for standard genome sequencing and annotation.</title>
        <authorList>
            <consortium name="The Broad Institute Genomics Platform"/>
            <consortium name="The Broad Institute Genome Sequencing Center for Infectious Disease"/>
            <person name="Wu L."/>
            <person name="Ma J."/>
        </authorList>
    </citation>
    <scope>NUCLEOTIDE SEQUENCE [LARGE SCALE GENOMIC DNA]</scope>
    <source>
        <strain evidence="2">2902at01</strain>
    </source>
</reference>
<accession>A0ABV8KMY1</accession>
<sequence length="267" mass="28575">MTQPAVPPPRSVSLVSTSRAADAGFLTLADLSAIATELAVDYRIVGGHMVTLLVAADGVEAQVPMRETADADFAALPQVIADPRLTAALTRHGYRSREAANRFVRGHDDAYGRLDLVVDILAPSFRGRMVPNQRHGELVVDEVPGLALALHRPAVLLDLRVRLTGGPQLTMRVALPDLTSALCLKAMAYRGRYAAKDAVDLWRLLNAAHAAGLRAAAWPDSVTGRAAGDVLHRFFGTPSATGLPQMSPMPADRTRMQALVRQIVAVN</sequence>
<comment type="caution">
    <text evidence="1">The sequence shown here is derived from an EMBL/GenBank/DDBJ whole genome shotgun (WGS) entry which is preliminary data.</text>
</comment>
<proteinExistence type="predicted"/>